<proteinExistence type="predicted"/>
<feature type="region of interest" description="Disordered" evidence="1">
    <location>
        <begin position="1"/>
        <end position="63"/>
    </location>
</feature>
<evidence type="ECO:0000313" key="2">
    <source>
        <dbReference type="EMBL" id="AVJ27117.1"/>
    </source>
</evidence>
<keyword evidence="3" id="KW-1185">Reference proteome</keyword>
<dbReference type="RefSeq" id="WP_056567236.1">
    <property type="nucleotide sequence ID" value="NZ_CP023270.1"/>
</dbReference>
<evidence type="ECO:0000313" key="3">
    <source>
        <dbReference type="Proteomes" id="UP000239477"/>
    </source>
</evidence>
<protein>
    <submittedName>
        <fullName evidence="2">Uncharacterized protein</fullName>
    </submittedName>
</protein>
<accession>A0A2S0I5R0</accession>
<organism evidence="2 3">
    <name type="scientific">Achromobacter spanius</name>
    <dbReference type="NCBI Taxonomy" id="217203"/>
    <lineage>
        <taxon>Bacteria</taxon>
        <taxon>Pseudomonadati</taxon>
        <taxon>Pseudomonadota</taxon>
        <taxon>Betaproteobacteria</taxon>
        <taxon>Burkholderiales</taxon>
        <taxon>Alcaligenaceae</taxon>
        <taxon>Achromobacter</taxon>
    </lineage>
</organism>
<feature type="compositionally biased region" description="Low complexity" evidence="1">
    <location>
        <begin position="12"/>
        <end position="28"/>
    </location>
</feature>
<dbReference type="AlphaFoldDB" id="A0A2S0I5R0"/>
<sequence length="63" mass="6578">MSQIPHREPGQPDDLTPDDPALPGNAPADDPRPDPGRPTDNPDVIDPTPPAPDPRAPGTIDLA</sequence>
<gene>
    <name evidence="2" type="ORF">CLM73_08280</name>
</gene>
<evidence type="ECO:0000256" key="1">
    <source>
        <dbReference type="SAM" id="MobiDB-lite"/>
    </source>
</evidence>
<dbReference type="EMBL" id="CP023270">
    <property type="protein sequence ID" value="AVJ27117.1"/>
    <property type="molecule type" value="Genomic_DNA"/>
</dbReference>
<dbReference type="Proteomes" id="UP000239477">
    <property type="component" value="Chromosome"/>
</dbReference>
<name>A0A2S0I5R0_9BURK</name>
<reference evidence="2 3" key="1">
    <citation type="submission" date="2017-09" db="EMBL/GenBank/DDBJ databases">
        <title>Genomic, metabolic, and phenotypic characteristics of bacterial isolates from the natural microbiome of the model nematode Caenorhabditis elegans.</title>
        <authorList>
            <person name="Zimmermann J."/>
            <person name="Obeng N."/>
            <person name="Yang W."/>
            <person name="Obeng O."/>
            <person name="Kissoyan K."/>
            <person name="Pees B."/>
            <person name="Dirksen P."/>
            <person name="Hoppner M."/>
            <person name="Franke A."/>
            <person name="Rosenstiel P."/>
            <person name="Leippe M."/>
            <person name="Dierking K."/>
            <person name="Kaleta C."/>
            <person name="Schulenburg H."/>
        </authorList>
    </citation>
    <scope>NUCLEOTIDE SEQUENCE [LARGE SCALE GENOMIC DNA]</scope>
    <source>
        <strain evidence="2 3">MYb73</strain>
    </source>
</reference>
<feature type="compositionally biased region" description="Basic and acidic residues" evidence="1">
    <location>
        <begin position="1"/>
        <end position="10"/>
    </location>
</feature>